<evidence type="ECO:0000313" key="8">
    <source>
        <dbReference type="Proteomes" id="UP000027265"/>
    </source>
</evidence>
<dbReference type="SUPFAM" id="SSF48366">
    <property type="entry name" value="Ras GEF"/>
    <property type="match status" value="2"/>
</dbReference>
<feature type="compositionally biased region" description="Gly residues" evidence="3">
    <location>
        <begin position="361"/>
        <end position="372"/>
    </location>
</feature>
<dbReference type="Gene3D" id="1.10.840.10">
    <property type="entry name" value="Ras guanine-nucleotide exchange factors catalytic domain"/>
    <property type="match status" value="1"/>
</dbReference>
<dbReference type="InterPro" id="IPR000198">
    <property type="entry name" value="RhoGAP_dom"/>
</dbReference>
<dbReference type="Pfam" id="PF00617">
    <property type="entry name" value="RasGEF"/>
    <property type="match status" value="1"/>
</dbReference>
<dbReference type="InterPro" id="IPR000651">
    <property type="entry name" value="Ras-like_Gua-exchang_fac_N"/>
</dbReference>
<feature type="compositionally biased region" description="Polar residues" evidence="3">
    <location>
        <begin position="554"/>
        <end position="563"/>
    </location>
</feature>
<dbReference type="GO" id="GO:0005085">
    <property type="term" value="F:guanyl-nucleotide exchange factor activity"/>
    <property type="evidence" value="ECO:0007669"/>
    <property type="project" value="UniProtKB-KW"/>
</dbReference>
<feature type="compositionally biased region" description="Basic residues" evidence="3">
    <location>
        <begin position="1830"/>
        <end position="1845"/>
    </location>
</feature>
<feature type="domain" description="Rho-GAP" evidence="6">
    <location>
        <begin position="1983"/>
        <end position="2175"/>
    </location>
</feature>
<dbReference type="CDD" id="cd00159">
    <property type="entry name" value="RhoGAP"/>
    <property type="match status" value="1"/>
</dbReference>
<dbReference type="HOGENOM" id="CLU_001922_0_0_1"/>
<dbReference type="InterPro" id="IPR001895">
    <property type="entry name" value="RASGEF_cat_dom"/>
</dbReference>
<feature type="region of interest" description="Disordered" evidence="3">
    <location>
        <begin position="869"/>
        <end position="893"/>
    </location>
</feature>
<feature type="region of interest" description="Disordered" evidence="3">
    <location>
        <begin position="1142"/>
        <end position="1166"/>
    </location>
</feature>
<feature type="compositionally biased region" description="Polar residues" evidence="3">
    <location>
        <begin position="2223"/>
        <end position="2238"/>
    </location>
</feature>
<dbReference type="GO" id="GO:0007264">
    <property type="term" value="P:small GTPase-mediated signal transduction"/>
    <property type="evidence" value="ECO:0007669"/>
    <property type="project" value="InterPro"/>
</dbReference>
<feature type="compositionally biased region" description="Low complexity" evidence="3">
    <location>
        <begin position="1187"/>
        <end position="1202"/>
    </location>
</feature>
<sequence>MLRRGAQPSSNSLSPLNPPQDPSSSNQSFHIFPRSTSPGTTGITGFLSKPSKWFNRSVSASRQNSMASEPRSSTSSAMAGPGGGRKAKISHPTDPRPILPTLKSDSYVGGGSRSVLDLSLQRTTTTQDAPSFPSPSSPSSPRPSNVGGLGDLRNISRKGWSRSADDLSTFAPPSPTSPRGSRDGRDGSTASFTARVEQYRNRSASNCSGPPALHVQTSTSGSSSYHSMSPSPSNVHPHSTPNSHTGHGSVRSQHAFPSSLPTTPTSGSPPQHGSALSSSPGLSPSPVHTRSHSFTPRQPSKLAVPQPGAALSPPSPKRKGSFSVDREVDVPKEREREAKGKEREKEKEREWERERSDAIQGRGGFPLRGGRPGGIPPRESAANMLSPPTIIEPPGHEQIPEGEDIEMSSSMAMSKRSSQIVYHSGFVNRLTDFSVPSAQGSNLSLSKGWKPYKVIMKGTKLHFYKPPSDRIGAVKDLFPIELVPAIEQEVEDIPVDAPASGVTGRERGDSAPGRKRRAFWGRRTHPELVLAQDGAGIERGTLEALVHEAVFGTTFDNPSSPSTDDNHEEPVDDSSRLNRKIAWQDFASSVALCLPSLAGRGKFEVEFVRCCDYFVGGAEGSVREECRGRVEWLAEEYVRFHGAPVGDSAWENFRKETIPNFSTDAAQDAILPGVPTSSSVQGLFVPSPQPGGVSPEMNGRNEFSPNLGTFSPRPGQGDRMGSISDALHSNGDDCNPQAHEDPFTTRVSPTLPPRLSGDSGAERSKDSPPAKSFVPAAVWAVLDRDGLTRETLLHLDPNLVAKSLLLFHRNALKITTDGLLAEVYPFTEAKSEGPTPTVTPSPLFGSDEVPHWLTKLILTQLLASEGASRHAANSSSATGSRSSDDRNLQTSRTHSRSEVISAWAKIGEACRLIGDECSWRAVIAALCSRPIARLEKAWKRVDPVAWAAVESWVYPGQGGEAVDAKEPRMTPWGGDVKERIKAAFEKAKCSSESDEEWNVPPLISVKHDYELVRTSFSLCSAKPDIGESTEDVSRLVSLWEDISVGVAGGAGKLLRVDQFMSLSLAAEPRRKGLFEPYFWTRAASANGQTFNPLAPLLLVEPLPSFSLIDRSLLARSRIESGPSPVTLRDTYIFGLLRSDAPTRRRSLDPSRKPDISLGNTGKDLGGTTIPVYEGELILVIQPWNGEPSSRPTSRAPSRPPSSIIDNPLERSPARTPSIRVKPGSSQGLDRKASLARRNSLPTISQRTNPVVAEVSSDRPLRAVVKAGTLDRLVDVLSHGLPGVSVSVSDDNGEMPLREGKTRELRIDREEFAKVWWNVFRTFVTPLVFFELLLKRYFSANTKGDLGSIPNALRMIQTRSELLETIKDWFESGGGAQDILDDLQLYTGMRSFLTGNAEQTQPQTAAFEDHSVLQAWHTLDEHRKSLVSLFLSQTMRPQTRPVPAPQPSSTGVGARHFTKDAPDVDNIDAQDFVDNLDSMAAAVFNNVSEEDLFVTADLLEVQTADRLGWFLPPQFTQPADETDLQTIHSHILNCEPSDMISELTHDAFYRLLPPSIRSCVRAFTILHKWLVAKLVAPKLGLRARQARMELYLRAIEMARFQSADMCAPPVPLAERPCVRSFVEAALTSAVLSVESRLHVAAWQGVAVNRGVTCESLPLMLNTPALKTQNCKDSLTVDLGWLIERMVEVISVPDILNASNEGQTLVNFEKRRFLCGIITNTTSKATPRHCRRRRAVDRRDFERLNVVEREVNLVEFDYRGIKDEAYRESLQLNPALPPGKRTHRPFHRHVLAQQEKNKRDRYLRDRLSKEKKLEQQRNDRREDYLNKAMHPQQHRRPTAVGQKQHRTKKSVSTAFFQFMRPISSAFLSETPHTSGSKRSPAELDFTPSQKPSFVLSAADAQVTQFINIERSYTFQLDTEDGGHYLLQAHNKQEMKKWIDTIGRVSKTAAQRRLTYTGSSPLTQLSDHIHGSSPAKSRDPTAVYGVDFEFLLHRDASEGRPGPIPSYLEMLFSEIERRGLTEPGIYRVAGANTDVQYLKSAANRGEWLITSSTDIYAVCDLVKQWFRDLPRPVLPSSSYFEIIAASKLDDLPSKLARLRNVIQHLPQPNFDLLRRVAEHLDKVTDYEDQNHMTAKNLAIVISPSLLRAPDNDFLVFMGNMGHLHEFVKTLIGHLHLIFDEDQEAENDHEDDDFDEPILEEDEEEEDVETILPSANITSEPEDRITSLDSTNPFDDTQHGLS</sequence>
<dbReference type="Gene3D" id="2.30.29.30">
    <property type="entry name" value="Pleckstrin-homology domain (PH domain)/Phosphotyrosine-binding domain (PTB)"/>
    <property type="match status" value="1"/>
</dbReference>
<dbReference type="SUPFAM" id="SSF48350">
    <property type="entry name" value="GTPase activation domain, GAP"/>
    <property type="match status" value="1"/>
</dbReference>
<dbReference type="Gene3D" id="1.10.555.10">
    <property type="entry name" value="Rho GTPase activation protein"/>
    <property type="match status" value="1"/>
</dbReference>
<feature type="domain" description="N-terminal Ras-GEF" evidence="5">
    <location>
        <begin position="1260"/>
        <end position="1416"/>
    </location>
</feature>
<dbReference type="PANTHER" id="PTHR23176">
    <property type="entry name" value="RHO/RAC/CDC GTPASE-ACTIVATING PROTEIN"/>
    <property type="match status" value="1"/>
</dbReference>
<dbReference type="GO" id="GO:0005737">
    <property type="term" value="C:cytoplasm"/>
    <property type="evidence" value="ECO:0007669"/>
    <property type="project" value="TreeGrafter"/>
</dbReference>
<evidence type="ECO:0000259" key="6">
    <source>
        <dbReference type="PROSITE" id="PS50238"/>
    </source>
</evidence>
<feature type="compositionally biased region" description="Pro residues" evidence="3">
    <location>
        <begin position="132"/>
        <end position="141"/>
    </location>
</feature>
<dbReference type="InterPro" id="IPR011993">
    <property type="entry name" value="PH-like_dom_sf"/>
</dbReference>
<dbReference type="Pfam" id="PF00620">
    <property type="entry name" value="RhoGAP"/>
    <property type="match status" value="1"/>
</dbReference>
<dbReference type="SMART" id="SM00147">
    <property type="entry name" value="RasGEF"/>
    <property type="match status" value="1"/>
</dbReference>
<organism evidence="7 8">
    <name type="scientific">Jaapia argillacea MUCL 33604</name>
    <dbReference type="NCBI Taxonomy" id="933084"/>
    <lineage>
        <taxon>Eukaryota</taxon>
        <taxon>Fungi</taxon>
        <taxon>Dikarya</taxon>
        <taxon>Basidiomycota</taxon>
        <taxon>Agaricomycotina</taxon>
        <taxon>Agaricomycetes</taxon>
        <taxon>Agaricomycetidae</taxon>
        <taxon>Jaapiales</taxon>
        <taxon>Jaapiaceae</taxon>
        <taxon>Jaapia</taxon>
    </lineage>
</organism>
<feature type="compositionally biased region" description="Basic and acidic residues" evidence="3">
    <location>
        <begin position="1793"/>
        <end position="1823"/>
    </location>
</feature>
<dbReference type="PROSITE" id="PS50003">
    <property type="entry name" value="PH_DOMAIN"/>
    <property type="match status" value="1"/>
</dbReference>
<dbReference type="PROSITE" id="PS50238">
    <property type="entry name" value="RHOGAP"/>
    <property type="match status" value="1"/>
</dbReference>
<keyword evidence="2" id="KW-0344">Guanine-nucleotide releasing factor</keyword>
<dbReference type="PROSITE" id="PS50212">
    <property type="entry name" value="RASGEF_NTER"/>
    <property type="match status" value="1"/>
</dbReference>
<evidence type="ECO:0000259" key="4">
    <source>
        <dbReference type="PROSITE" id="PS50003"/>
    </source>
</evidence>
<protein>
    <submittedName>
        <fullName evidence="7">Uncharacterized protein</fullName>
    </submittedName>
</protein>
<dbReference type="InterPro" id="IPR036964">
    <property type="entry name" value="RASGEF_cat_dom_sf"/>
</dbReference>
<dbReference type="SUPFAM" id="SSF50729">
    <property type="entry name" value="PH domain-like"/>
    <property type="match status" value="1"/>
</dbReference>
<evidence type="ECO:0000259" key="5">
    <source>
        <dbReference type="PROSITE" id="PS50212"/>
    </source>
</evidence>
<evidence type="ECO:0000256" key="1">
    <source>
        <dbReference type="ARBA" id="ARBA00022468"/>
    </source>
</evidence>
<dbReference type="InterPro" id="IPR008936">
    <property type="entry name" value="Rho_GTPase_activation_prot"/>
</dbReference>
<feature type="compositionally biased region" description="Acidic residues" evidence="3">
    <location>
        <begin position="2181"/>
        <end position="2205"/>
    </location>
</feature>
<feature type="compositionally biased region" description="Basic and acidic residues" evidence="3">
    <location>
        <begin position="564"/>
        <end position="574"/>
    </location>
</feature>
<reference evidence="8" key="1">
    <citation type="journal article" date="2014" name="Proc. Natl. Acad. Sci. U.S.A.">
        <title>Extensive sampling of basidiomycete genomes demonstrates inadequacy of the white-rot/brown-rot paradigm for wood decay fungi.</title>
        <authorList>
            <person name="Riley R."/>
            <person name="Salamov A.A."/>
            <person name="Brown D.W."/>
            <person name="Nagy L.G."/>
            <person name="Floudas D."/>
            <person name="Held B.W."/>
            <person name="Levasseur A."/>
            <person name="Lombard V."/>
            <person name="Morin E."/>
            <person name="Otillar R."/>
            <person name="Lindquist E.A."/>
            <person name="Sun H."/>
            <person name="LaButti K.M."/>
            <person name="Schmutz J."/>
            <person name="Jabbour D."/>
            <person name="Luo H."/>
            <person name="Baker S.E."/>
            <person name="Pisabarro A.G."/>
            <person name="Walton J.D."/>
            <person name="Blanchette R.A."/>
            <person name="Henrissat B."/>
            <person name="Martin F."/>
            <person name="Cullen D."/>
            <person name="Hibbett D.S."/>
            <person name="Grigoriev I.V."/>
        </authorList>
    </citation>
    <scope>NUCLEOTIDE SEQUENCE [LARGE SCALE GENOMIC DNA]</scope>
    <source>
        <strain evidence="8">MUCL 33604</strain>
    </source>
</reference>
<feature type="domain" description="PH" evidence="4">
    <location>
        <begin position="1910"/>
        <end position="1944"/>
    </location>
</feature>
<dbReference type="STRING" id="933084.A0A067PYI8"/>
<evidence type="ECO:0000313" key="7">
    <source>
        <dbReference type="EMBL" id="KDQ56347.1"/>
    </source>
</evidence>
<feature type="compositionally biased region" description="Polar residues" evidence="3">
    <location>
        <begin position="120"/>
        <end position="129"/>
    </location>
</feature>
<evidence type="ECO:0000256" key="2">
    <source>
        <dbReference type="PROSITE-ProRule" id="PRU00135"/>
    </source>
</evidence>
<feature type="region of interest" description="Disordered" evidence="3">
    <location>
        <begin position="1770"/>
        <end position="1845"/>
    </location>
</feature>
<feature type="region of interest" description="Disordered" evidence="3">
    <location>
        <begin position="1183"/>
        <end position="1242"/>
    </location>
</feature>
<feature type="region of interest" description="Disordered" evidence="3">
    <location>
        <begin position="1"/>
        <end position="372"/>
    </location>
</feature>
<dbReference type="InterPro" id="IPR001849">
    <property type="entry name" value="PH_domain"/>
</dbReference>
<dbReference type="InParanoid" id="A0A067PYI8"/>
<dbReference type="PANTHER" id="PTHR23176:SF129">
    <property type="entry name" value="RHO GTPASE ACTIVATING PROTEIN AT 16F, ISOFORM E-RELATED"/>
    <property type="match status" value="1"/>
</dbReference>
<feature type="region of interest" description="Disordered" evidence="3">
    <location>
        <begin position="554"/>
        <end position="574"/>
    </location>
</feature>
<feature type="compositionally biased region" description="Basic and acidic residues" evidence="3">
    <location>
        <begin position="1142"/>
        <end position="1154"/>
    </location>
</feature>
<feature type="compositionally biased region" description="Low complexity" evidence="3">
    <location>
        <begin position="218"/>
        <end position="233"/>
    </location>
</feature>
<dbReference type="Proteomes" id="UP000027265">
    <property type="component" value="Unassembled WGS sequence"/>
</dbReference>
<dbReference type="OrthoDB" id="79452at2759"/>
<feature type="compositionally biased region" description="Polar residues" evidence="3">
    <location>
        <begin position="234"/>
        <end position="256"/>
    </location>
</feature>
<dbReference type="EMBL" id="KL197722">
    <property type="protein sequence ID" value="KDQ56347.1"/>
    <property type="molecule type" value="Genomic_DNA"/>
</dbReference>
<evidence type="ECO:0000256" key="3">
    <source>
        <dbReference type="SAM" id="MobiDB-lite"/>
    </source>
</evidence>
<keyword evidence="8" id="KW-1185">Reference proteome</keyword>
<dbReference type="SMART" id="SM00324">
    <property type="entry name" value="RhoGAP"/>
    <property type="match status" value="1"/>
</dbReference>
<feature type="compositionally biased region" description="Basic and acidic residues" evidence="3">
    <location>
        <begin position="324"/>
        <end position="357"/>
    </location>
</feature>
<dbReference type="InterPro" id="IPR050729">
    <property type="entry name" value="Rho-GAP"/>
</dbReference>
<feature type="region of interest" description="Disordered" evidence="3">
    <location>
        <begin position="2181"/>
        <end position="2238"/>
    </location>
</feature>
<feature type="region of interest" description="Disordered" evidence="3">
    <location>
        <begin position="680"/>
        <end position="770"/>
    </location>
</feature>
<proteinExistence type="predicted"/>
<dbReference type="Gene3D" id="1.20.870.10">
    <property type="entry name" value="Son of sevenless (SoS) protein Chain: S domain 1"/>
    <property type="match status" value="1"/>
</dbReference>
<keyword evidence="1" id="KW-0343">GTPase activation</keyword>
<feature type="compositionally biased region" description="Basic residues" evidence="3">
    <location>
        <begin position="1778"/>
        <end position="1788"/>
    </location>
</feature>
<feature type="compositionally biased region" description="Polar residues" evidence="3">
    <location>
        <begin position="54"/>
        <end position="77"/>
    </location>
</feature>
<gene>
    <name evidence="7" type="ORF">JAAARDRAFT_36524</name>
</gene>
<feature type="compositionally biased region" description="Polar residues" evidence="3">
    <location>
        <begin position="34"/>
        <end position="43"/>
    </location>
</feature>
<feature type="compositionally biased region" description="Low complexity" evidence="3">
    <location>
        <begin position="257"/>
        <end position="286"/>
    </location>
</feature>
<feature type="compositionally biased region" description="Low complexity" evidence="3">
    <location>
        <begin position="871"/>
        <end position="881"/>
    </location>
</feature>
<dbReference type="SMART" id="SM00233">
    <property type="entry name" value="PH"/>
    <property type="match status" value="2"/>
</dbReference>
<dbReference type="InterPro" id="IPR023578">
    <property type="entry name" value="Ras_GEF_dom_sf"/>
</dbReference>
<accession>A0A067PYI8</accession>
<dbReference type="GO" id="GO:0005096">
    <property type="term" value="F:GTPase activator activity"/>
    <property type="evidence" value="ECO:0007669"/>
    <property type="project" value="UniProtKB-KW"/>
</dbReference>
<name>A0A067PYI8_9AGAM</name>